<proteinExistence type="predicted"/>
<dbReference type="EMBL" id="NBAG03000211">
    <property type="protein sequence ID" value="PNI86015.1"/>
    <property type="molecule type" value="Genomic_DNA"/>
</dbReference>
<accession>A0A2J8PPS3</accession>
<gene>
    <name evidence="2" type="ORF">CK820_G0001286</name>
</gene>
<name>A0A2J8PPS3_PANTR</name>
<dbReference type="Proteomes" id="UP000236370">
    <property type="component" value="Unassembled WGS sequence"/>
</dbReference>
<evidence type="ECO:0000313" key="2">
    <source>
        <dbReference type="EMBL" id="PNI86015.1"/>
    </source>
</evidence>
<protein>
    <submittedName>
        <fullName evidence="2">Uncharacterized protein</fullName>
    </submittedName>
</protein>
<evidence type="ECO:0000256" key="1">
    <source>
        <dbReference type="SAM" id="MobiDB-lite"/>
    </source>
</evidence>
<sequence length="89" mass="10258">MLPDRLRSPLDHHGRRASSNSHSRRSTGYAAGSPCQLTSRGQMEIFQRLLFYLRKTVTCAILSNRHKIMTDVLSELKLLTIYHFLLCQL</sequence>
<feature type="compositionally biased region" description="Basic and acidic residues" evidence="1">
    <location>
        <begin position="1"/>
        <end position="12"/>
    </location>
</feature>
<evidence type="ECO:0000313" key="3">
    <source>
        <dbReference type="Proteomes" id="UP000236370"/>
    </source>
</evidence>
<dbReference type="AlphaFoldDB" id="A0A2J8PPS3"/>
<feature type="region of interest" description="Disordered" evidence="1">
    <location>
        <begin position="1"/>
        <end position="33"/>
    </location>
</feature>
<organism evidence="2 3">
    <name type="scientific">Pan troglodytes</name>
    <name type="common">Chimpanzee</name>
    <dbReference type="NCBI Taxonomy" id="9598"/>
    <lineage>
        <taxon>Eukaryota</taxon>
        <taxon>Metazoa</taxon>
        <taxon>Chordata</taxon>
        <taxon>Craniata</taxon>
        <taxon>Vertebrata</taxon>
        <taxon>Euteleostomi</taxon>
        <taxon>Mammalia</taxon>
        <taxon>Eutheria</taxon>
        <taxon>Euarchontoglires</taxon>
        <taxon>Primates</taxon>
        <taxon>Haplorrhini</taxon>
        <taxon>Catarrhini</taxon>
        <taxon>Hominidae</taxon>
        <taxon>Pan</taxon>
    </lineage>
</organism>
<comment type="caution">
    <text evidence="2">The sequence shown here is derived from an EMBL/GenBank/DDBJ whole genome shotgun (WGS) entry which is preliminary data.</text>
</comment>
<reference evidence="2 3" key="1">
    <citation type="submission" date="2017-12" db="EMBL/GenBank/DDBJ databases">
        <title>High-resolution comparative analysis of great ape genomes.</title>
        <authorList>
            <person name="Pollen A."/>
            <person name="Hastie A."/>
            <person name="Hormozdiari F."/>
            <person name="Dougherty M."/>
            <person name="Liu R."/>
            <person name="Chaisson M."/>
            <person name="Hoppe E."/>
            <person name="Hill C."/>
            <person name="Pang A."/>
            <person name="Hillier L."/>
            <person name="Baker C."/>
            <person name="Armstrong J."/>
            <person name="Shendure J."/>
            <person name="Paten B."/>
            <person name="Wilson R."/>
            <person name="Chao H."/>
            <person name="Schneider V."/>
            <person name="Ventura M."/>
            <person name="Kronenberg Z."/>
            <person name="Murali S."/>
            <person name="Gordon D."/>
            <person name="Cantsilieris S."/>
            <person name="Munson K."/>
            <person name="Nelson B."/>
            <person name="Raja A."/>
            <person name="Underwood J."/>
            <person name="Diekhans M."/>
            <person name="Fiddes I."/>
            <person name="Haussler D."/>
            <person name="Eichler E."/>
        </authorList>
    </citation>
    <scope>NUCLEOTIDE SEQUENCE [LARGE SCALE GENOMIC DNA]</scope>
    <source>
        <strain evidence="2">Yerkes chimp pedigree #C0471</strain>
    </source>
</reference>